<dbReference type="KEGG" id="phu:Phum_PHUM235300"/>
<dbReference type="Gene3D" id="3.40.50.1820">
    <property type="entry name" value="alpha/beta hydrolase"/>
    <property type="match status" value="1"/>
</dbReference>
<reference evidence="9" key="2">
    <citation type="submission" date="2007-04" db="EMBL/GenBank/DDBJ databases">
        <title>The genome of the human body louse.</title>
        <authorList>
            <consortium name="The Human Body Louse Genome Consortium"/>
            <person name="Kirkness E."/>
            <person name="Walenz B."/>
            <person name="Hass B."/>
            <person name="Bruggner R."/>
            <person name="Strausberg R."/>
        </authorList>
    </citation>
    <scope>NUCLEOTIDE SEQUENCE</scope>
    <source>
        <strain evidence="9">USDA</strain>
    </source>
</reference>
<dbReference type="GO" id="GO:0005811">
    <property type="term" value="C:lipid droplet"/>
    <property type="evidence" value="ECO:0007669"/>
    <property type="project" value="UniProtKB-SubCell"/>
</dbReference>
<protein>
    <recommendedName>
        <fullName evidence="3">Lipid droplet-associated hydrolase</fullName>
        <ecNumber evidence="7">3.1.1.13</ecNumber>
    </recommendedName>
    <alternativeName>
        <fullName evidence="6">Lipid droplet-associated serine hydrolase</fullName>
    </alternativeName>
</protein>
<dbReference type="InParanoid" id="E0VIX5"/>
<sequence>MESEFVTINRVPLRIDSWGGYMPSKIEAKLQEKPNELILVIPGNPGVTKFYEKFLNHLYELTKKPIWIMSHGGHDKINSKLPSLKENKFLYNLQGQVEQKDKFIEKYLEGVKLYCVGHSVGCKMLLDLLKKERKSNVEIEKCIMLFPTIERMAEAPNAAYVICYCFCTGIPPNNIPAMMKLVDPHVLSKVFFLADDEMKIIKELDDETLKIYGEKLTLYYGSSDGWTPLTYYRNLREKHKNVFAEVCSHEHTFVLKESKEIASLVNDWLNA</sequence>
<dbReference type="OrthoDB" id="448051at2759"/>
<dbReference type="InterPro" id="IPR019363">
    <property type="entry name" value="LDAH"/>
</dbReference>
<evidence type="ECO:0000256" key="6">
    <source>
        <dbReference type="ARBA" id="ARBA00031924"/>
    </source>
</evidence>
<reference evidence="9" key="1">
    <citation type="submission" date="2007-04" db="EMBL/GenBank/DDBJ databases">
        <title>Annotation of Pediculus humanus corporis strain USDA.</title>
        <authorList>
            <person name="Kirkness E."/>
            <person name="Hannick L."/>
            <person name="Hass B."/>
            <person name="Bruggner R."/>
            <person name="Lawson D."/>
            <person name="Bidwell S."/>
            <person name="Joardar V."/>
            <person name="Caler E."/>
            <person name="Walenz B."/>
            <person name="Inman J."/>
            <person name="Schobel S."/>
            <person name="Galinsky K."/>
            <person name="Amedeo P."/>
            <person name="Strausberg R."/>
        </authorList>
    </citation>
    <scope>NUCLEOTIDE SEQUENCE</scope>
    <source>
        <strain evidence="9">USDA</strain>
    </source>
</reference>
<keyword evidence="5" id="KW-0378">Hydrolase</keyword>
<dbReference type="EMBL" id="AAZO01002729">
    <property type="status" value="NOT_ANNOTATED_CDS"/>
    <property type="molecule type" value="Genomic_DNA"/>
</dbReference>
<evidence type="ECO:0000256" key="3">
    <source>
        <dbReference type="ARBA" id="ARBA00019242"/>
    </source>
</evidence>
<comment type="similarity">
    <text evidence="2">Belongs to the AB hydrolase superfamily. LDAH family.</text>
</comment>
<dbReference type="EnsemblMetazoa" id="PHUM235300-RA">
    <property type="protein sequence ID" value="PHUM235300-PA"/>
    <property type="gene ID" value="PHUM235300"/>
</dbReference>
<dbReference type="HOGENOM" id="CLU_018394_2_1_1"/>
<keyword evidence="4" id="KW-0551">Lipid droplet</keyword>
<dbReference type="SUPFAM" id="SSF53474">
    <property type="entry name" value="alpha/beta-Hydrolases"/>
    <property type="match status" value="1"/>
</dbReference>
<evidence type="ECO:0000256" key="5">
    <source>
        <dbReference type="ARBA" id="ARBA00022801"/>
    </source>
</evidence>
<evidence type="ECO:0000313" key="11">
    <source>
        <dbReference type="Proteomes" id="UP000009046"/>
    </source>
</evidence>
<dbReference type="GO" id="GO:0019915">
    <property type="term" value="P:lipid storage"/>
    <property type="evidence" value="ECO:0007669"/>
    <property type="project" value="InterPro"/>
</dbReference>
<dbReference type="EC" id="3.1.1.13" evidence="7"/>
<gene>
    <name evidence="10" type="primary">8230198</name>
    <name evidence="9" type="ORF">Phum_PHUM235300</name>
</gene>
<dbReference type="eggNOG" id="KOG3975">
    <property type="taxonomic scope" value="Eukaryota"/>
</dbReference>
<dbReference type="AlphaFoldDB" id="E0VIX5"/>
<evidence type="ECO:0000313" key="10">
    <source>
        <dbReference type="EnsemblMetazoa" id="PHUM235300-PA"/>
    </source>
</evidence>
<evidence type="ECO:0000256" key="7">
    <source>
        <dbReference type="ARBA" id="ARBA00039150"/>
    </source>
</evidence>
<dbReference type="CTD" id="8230198"/>
<dbReference type="Proteomes" id="UP000009046">
    <property type="component" value="Unassembled WGS sequence"/>
</dbReference>
<dbReference type="EMBL" id="DS235212">
    <property type="protein sequence ID" value="EEB13331.1"/>
    <property type="molecule type" value="Genomic_DNA"/>
</dbReference>
<evidence type="ECO:0000256" key="1">
    <source>
        <dbReference type="ARBA" id="ARBA00004502"/>
    </source>
</evidence>
<dbReference type="RefSeq" id="XP_002426069.1">
    <property type="nucleotide sequence ID" value="XM_002426024.1"/>
</dbReference>
<evidence type="ECO:0000256" key="8">
    <source>
        <dbReference type="ARBA" id="ARBA00049527"/>
    </source>
</evidence>
<dbReference type="GeneID" id="8230198"/>
<evidence type="ECO:0000256" key="2">
    <source>
        <dbReference type="ARBA" id="ARBA00008300"/>
    </source>
</evidence>
<proteinExistence type="inferred from homology"/>
<evidence type="ECO:0000256" key="4">
    <source>
        <dbReference type="ARBA" id="ARBA00022677"/>
    </source>
</evidence>
<dbReference type="Pfam" id="PF10230">
    <property type="entry name" value="LIDHydrolase"/>
    <property type="match status" value="2"/>
</dbReference>
<comment type="subcellular location">
    <subcellularLocation>
        <location evidence="1">Lipid droplet</location>
    </subcellularLocation>
</comment>
<keyword evidence="11" id="KW-1185">Reference proteome</keyword>
<dbReference type="GO" id="GO:0004771">
    <property type="term" value="F:sterol ester esterase activity"/>
    <property type="evidence" value="ECO:0007669"/>
    <property type="project" value="UniProtKB-EC"/>
</dbReference>
<evidence type="ECO:0000313" key="9">
    <source>
        <dbReference type="EMBL" id="EEB13331.1"/>
    </source>
</evidence>
<dbReference type="InterPro" id="IPR029058">
    <property type="entry name" value="AB_hydrolase_fold"/>
</dbReference>
<dbReference type="FunCoup" id="E0VIX5">
    <property type="interactions" value="1355"/>
</dbReference>
<name>E0VIX5_PEDHC</name>
<accession>E0VIX5</accession>
<dbReference type="VEuPathDB" id="VectorBase:PHUM235300"/>
<organism>
    <name type="scientific">Pediculus humanus subsp. corporis</name>
    <name type="common">Body louse</name>
    <dbReference type="NCBI Taxonomy" id="121224"/>
    <lineage>
        <taxon>Eukaryota</taxon>
        <taxon>Metazoa</taxon>
        <taxon>Ecdysozoa</taxon>
        <taxon>Arthropoda</taxon>
        <taxon>Hexapoda</taxon>
        <taxon>Insecta</taxon>
        <taxon>Pterygota</taxon>
        <taxon>Neoptera</taxon>
        <taxon>Paraneoptera</taxon>
        <taxon>Psocodea</taxon>
        <taxon>Troctomorpha</taxon>
        <taxon>Phthiraptera</taxon>
        <taxon>Anoplura</taxon>
        <taxon>Pediculidae</taxon>
        <taxon>Pediculus</taxon>
    </lineage>
</organism>
<dbReference type="OMA" id="WVPVSYY"/>
<comment type="catalytic activity">
    <reaction evidence="8">
        <text>a cholesterol ester + H2O = cholesterol + a fatty acid + H(+)</text>
        <dbReference type="Rhea" id="RHEA:36403"/>
        <dbReference type="ChEBI" id="CHEBI:15377"/>
        <dbReference type="ChEBI" id="CHEBI:15378"/>
        <dbReference type="ChEBI" id="CHEBI:16113"/>
        <dbReference type="ChEBI" id="CHEBI:17002"/>
        <dbReference type="ChEBI" id="CHEBI:28868"/>
        <dbReference type="EC" id="3.1.1.13"/>
    </reaction>
    <physiologicalReaction direction="left-to-right" evidence="8">
        <dbReference type="Rhea" id="RHEA:36404"/>
    </physiologicalReaction>
</comment>
<dbReference type="PANTHER" id="PTHR13390">
    <property type="entry name" value="LIPASE"/>
    <property type="match status" value="1"/>
</dbReference>
<dbReference type="PANTHER" id="PTHR13390:SF0">
    <property type="entry name" value="LIPID DROPLET-ASSOCIATED HYDROLASE"/>
    <property type="match status" value="1"/>
</dbReference>
<reference evidence="10" key="3">
    <citation type="submission" date="2020-05" db="UniProtKB">
        <authorList>
            <consortium name="EnsemblMetazoa"/>
        </authorList>
    </citation>
    <scope>IDENTIFICATION</scope>
    <source>
        <strain evidence="10">USDA</strain>
    </source>
</reference>